<feature type="signal peptide" evidence="3">
    <location>
        <begin position="1"/>
        <end position="17"/>
    </location>
</feature>
<evidence type="ECO:0000256" key="1">
    <source>
        <dbReference type="ARBA" id="ARBA00023157"/>
    </source>
</evidence>
<proteinExistence type="predicted"/>
<protein>
    <recommendedName>
        <fullName evidence="4">C-type lectin domain-containing protein</fullName>
    </recommendedName>
</protein>
<dbReference type="Proteomes" id="UP001652700">
    <property type="component" value="Unplaced"/>
</dbReference>
<dbReference type="EnsemblMetazoa" id="XM_050653791.1">
    <property type="protein sequence ID" value="XP_050509748.1"/>
    <property type="gene ID" value="LOC126886768"/>
</dbReference>
<dbReference type="GeneID" id="126886768"/>
<name>A0ABM5KI03_DIAVI</name>
<dbReference type="InterPro" id="IPR018378">
    <property type="entry name" value="C-type_lectin_CS"/>
</dbReference>
<dbReference type="InterPro" id="IPR016186">
    <property type="entry name" value="C-type_lectin-like/link_sf"/>
</dbReference>
<organism evidence="5 6">
    <name type="scientific">Diabrotica virgifera virgifera</name>
    <name type="common">western corn rootworm</name>
    <dbReference type="NCBI Taxonomy" id="50390"/>
    <lineage>
        <taxon>Eukaryota</taxon>
        <taxon>Metazoa</taxon>
        <taxon>Ecdysozoa</taxon>
        <taxon>Arthropoda</taxon>
        <taxon>Hexapoda</taxon>
        <taxon>Insecta</taxon>
        <taxon>Pterygota</taxon>
        <taxon>Neoptera</taxon>
        <taxon>Endopterygota</taxon>
        <taxon>Coleoptera</taxon>
        <taxon>Polyphaga</taxon>
        <taxon>Cucujiformia</taxon>
        <taxon>Chrysomeloidea</taxon>
        <taxon>Chrysomelidae</taxon>
        <taxon>Galerucinae</taxon>
        <taxon>Diabroticina</taxon>
        <taxon>Diabroticites</taxon>
        <taxon>Diabrotica</taxon>
    </lineage>
</organism>
<sequence>MLSRGVLLLIFAVAVYAQGAPAQKGWLKGWASVPNVPLVKHGNKSYFLGVNYKANFQEALQFCDVLYMKLLTIESQEENDAIKKIILDNKASGTEYWTSAANFLDNRNFVWMSTGKTVEYTRWNNGEPSYNGEKCVQLLENNNEILWNDRDCNTQLNFICQRENHEAVPAAASVVASPAAVAKPSYSPNINMLNFNGKNYYFSRDFTGRFTQAAFYCRMLHMSLVTIESEEENKAIEKYVRDNNLGSRWWTAGTRLLDDTWTWFTNGQPIEYTRWDKNQPDNVNEKCINLQHTNENGLFWNDLSCTDQLPFICEKVTNEHLGRVKRDVDEEEVDPDADEFVNAIYAAIVDEDNEEKIQTSTAATNEGEDEELEPASDEDWQAAIEETPPGFLTYTYNAGKKYHIETEMLGTQKQAQVFCEYHGLQLLAIENEQETESTKKVLEDVGEDGPFWISGRRPLSDWRWLRINRPIIYQKLEPNETLFVDDRTCMTILLSGIWRLEKCGKVRPFICENQESAVPGGTVPADDVVGTVGKVKDETEVTPPAAPVYKKNCLVKPIVNVYINNNLVSSGVSVAPGADEGHKNQGTYSVNINNSLKPCANK</sequence>
<dbReference type="PROSITE" id="PS00615">
    <property type="entry name" value="C_TYPE_LECTIN_1"/>
    <property type="match status" value="2"/>
</dbReference>
<dbReference type="InterPro" id="IPR016187">
    <property type="entry name" value="CTDL_fold"/>
</dbReference>
<feature type="region of interest" description="Disordered" evidence="2">
    <location>
        <begin position="355"/>
        <end position="377"/>
    </location>
</feature>
<evidence type="ECO:0000313" key="6">
    <source>
        <dbReference type="Proteomes" id="UP001652700"/>
    </source>
</evidence>
<evidence type="ECO:0000259" key="4">
    <source>
        <dbReference type="PROSITE" id="PS50041"/>
    </source>
</evidence>
<dbReference type="Pfam" id="PF00059">
    <property type="entry name" value="Lectin_C"/>
    <property type="match status" value="3"/>
</dbReference>
<keyword evidence="1" id="KW-1015">Disulfide bond</keyword>
<feature type="chain" id="PRO_5046925588" description="C-type lectin domain-containing protein" evidence="3">
    <location>
        <begin position="18"/>
        <end position="602"/>
    </location>
</feature>
<dbReference type="Gene3D" id="3.10.100.10">
    <property type="entry name" value="Mannose-Binding Protein A, subunit A"/>
    <property type="match status" value="3"/>
</dbReference>
<feature type="domain" description="C-type lectin" evidence="4">
    <location>
        <begin position="397"/>
        <end position="512"/>
    </location>
</feature>
<dbReference type="InterPro" id="IPR050111">
    <property type="entry name" value="C-type_lectin/snaclec_domain"/>
</dbReference>
<feature type="compositionally biased region" description="Acidic residues" evidence="2">
    <location>
        <begin position="366"/>
        <end position="377"/>
    </location>
</feature>
<keyword evidence="3" id="KW-0732">Signal</keyword>
<evidence type="ECO:0000256" key="2">
    <source>
        <dbReference type="SAM" id="MobiDB-lite"/>
    </source>
</evidence>
<dbReference type="CDD" id="cd00037">
    <property type="entry name" value="CLECT"/>
    <property type="match status" value="3"/>
</dbReference>
<dbReference type="PROSITE" id="PS50041">
    <property type="entry name" value="C_TYPE_LECTIN_2"/>
    <property type="match status" value="3"/>
</dbReference>
<dbReference type="SMART" id="SM00034">
    <property type="entry name" value="CLECT"/>
    <property type="match status" value="3"/>
</dbReference>
<accession>A0ABM5KI03</accession>
<keyword evidence="6" id="KW-1185">Reference proteome</keyword>
<dbReference type="InterPro" id="IPR001304">
    <property type="entry name" value="C-type_lectin-like"/>
</dbReference>
<evidence type="ECO:0000313" key="5">
    <source>
        <dbReference type="EnsemblMetazoa" id="XP_050509748.1"/>
    </source>
</evidence>
<dbReference type="RefSeq" id="XP_050509748.1">
    <property type="nucleotide sequence ID" value="XM_050653791.1"/>
</dbReference>
<feature type="domain" description="C-type lectin" evidence="4">
    <location>
        <begin position="41"/>
        <end position="161"/>
    </location>
</feature>
<evidence type="ECO:0000256" key="3">
    <source>
        <dbReference type="SAM" id="SignalP"/>
    </source>
</evidence>
<dbReference type="SUPFAM" id="SSF56436">
    <property type="entry name" value="C-type lectin-like"/>
    <property type="match status" value="3"/>
</dbReference>
<reference evidence="5" key="1">
    <citation type="submission" date="2025-05" db="UniProtKB">
        <authorList>
            <consortium name="EnsemblMetazoa"/>
        </authorList>
    </citation>
    <scope>IDENTIFICATION</scope>
</reference>
<feature type="domain" description="C-type lectin" evidence="4">
    <location>
        <begin position="195"/>
        <end position="314"/>
    </location>
</feature>
<dbReference type="PANTHER" id="PTHR22803">
    <property type="entry name" value="MANNOSE, PHOSPHOLIPASE, LECTIN RECEPTOR RELATED"/>
    <property type="match status" value="1"/>
</dbReference>